<evidence type="ECO:0000313" key="3">
    <source>
        <dbReference type="Proteomes" id="UP000532194"/>
    </source>
</evidence>
<feature type="transmembrane region" description="Helical" evidence="1">
    <location>
        <begin position="46"/>
        <end position="72"/>
    </location>
</feature>
<organism evidence="2 3">
    <name type="scientific">Bifidobacterium oedipodis</name>
    <dbReference type="NCBI Taxonomy" id="2675322"/>
    <lineage>
        <taxon>Bacteria</taxon>
        <taxon>Bacillati</taxon>
        <taxon>Actinomycetota</taxon>
        <taxon>Actinomycetes</taxon>
        <taxon>Bifidobacteriales</taxon>
        <taxon>Bifidobacteriaceae</taxon>
        <taxon>Bifidobacterium</taxon>
    </lineage>
</organism>
<name>A0A7Y0EPC2_9BIFI</name>
<dbReference type="RefSeq" id="WP_169171974.1">
    <property type="nucleotide sequence ID" value="NZ_JAAIII010000003.1"/>
</dbReference>
<keyword evidence="3" id="KW-1185">Reference proteome</keyword>
<keyword evidence="1" id="KW-0812">Transmembrane</keyword>
<keyword evidence="1" id="KW-1133">Transmembrane helix</keyword>
<gene>
    <name evidence="2" type="ORF">G1C95_1111</name>
</gene>
<dbReference type="EMBL" id="JAAIII010000003">
    <property type="protein sequence ID" value="NMM93924.1"/>
    <property type="molecule type" value="Genomic_DNA"/>
</dbReference>
<protein>
    <submittedName>
        <fullName evidence="2">Uncharacterized protein</fullName>
    </submittedName>
</protein>
<keyword evidence="1" id="KW-0472">Membrane</keyword>
<evidence type="ECO:0000256" key="1">
    <source>
        <dbReference type="SAM" id="Phobius"/>
    </source>
</evidence>
<dbReference type="AlphaFoldDB" id="A0A7Y0EPC2"/>
<accession>A0A7Y0EPC2</accession>
<dbReference type="Proteomes" id="UP000532194">
    <property type="component" value="Unassembled WGS sequence"/>
</dbReference>
<sequence length="75" mass="8046">MENMLVAGTLIAVFFCLIGSGVCWVMSLVFYWLFDNDDLSNRLEAATGIFLAALVPVLGIAMMVGIAASILAEMN</sequence>
<feature type="transmembrane region" description="Helical" evidence="1">
    <location>
        <begin position="12"/>
        <end position="34"/>
    </location>
</feature>
<evidence type="ECO:0000313" key="2">
    <source>
        <dbReference type="EMBL" id="NMM93924.1"/>
    </source>
</evidence>
<proteinExistence type="predicted"/>
<comment type="caution">
    <text evidence="2">The sequence shown here is derived from an EMBL/GenBank/DDBJ whole genome shotgun (WGS) entry which is preliminary data.</text>
</comment>
<reference evidence="2 3" key="1">
    <citation type="submission" date="2020-02" db="EMBL/GenBank/DDBJ databases">
        <title>Characterization of phylogenetic diversity of novel bifidobacterial species isolated in Czech ZOOs.</title>
        <authorList>
            <person name="Lugli G.A."/>
            <person name="Vera N.B."/>
            <person name="Ventura M."/>
        </authorList>
    </citation>
    <scope>NUCLEOTIDE SEQUENCE [LARGE SCALE GENOMIC DNA]</scope>
    <source>
        <strain evidence="2 3">DSM 109957</strain>
    </source>
</reference>